<evidence type="ECO:0000313" key="12">
    <source>
        <dbReference type="EMBL" id="RAU16891.1"/>
    </source>
</evidence>
<dbReference type="GO" id="GO:0005886">
    <property type="term" value="C:plasma membrane"/>
    <property type="evidence" value="ECO:0007669"/>
    <property type="project" value="UniProtKB-SubCell"/>
</dbReference>
<keyword evidence="9 10" id="KW-0472">Membrane</keyword>
<evidence type="ECO:0000256" key="10">
    <source>
        <dbReference type="RuleBase" id="RU364125"/>
    </source>
</evidence>
<evidence type="ECO:0000256" key="3">
    <source>
        <dbReference type="ARBA" id="ARBA00008281"/>
    </source>
</evidence>
<feature type="chain" id="PRO_5016984976" description="Flagellar protein FliL" evidence="11">
    <location>
        <begin position="21"/>
        <end position="128"/>
    </location>
</feature>
<proteinExistence type="inferred from homology"/>
<dbReference type="OrthoDB" id="7063251at2"/>
<keyword evidence="7 10" id="KW-0283">Flagellar rotation</keyword>
<dbReference type="Pfam" id="PF03748">
    <property type="entry name" value="FliL"/>
    <property type="match status" value="1"/>
</dbReference>
<protein>
    <recommendedName>
        <fullName evidence="10">Flagellar protein FliL</fullName>
    </recommendedName>
</protein>
<dbReference type="EMBL" id="QKRX01000015">
    <property type="protein sequence ID" value="RAU16891.1"/>
    <property type="molecule type" value="Genomic_DNA"/>
</dbReference>
<evidence type="ECO:0000256" key="2">
    <source>
        <dbReference type="ARBA" id="ARBA00004162"/>
    </source>
</evidence>
<dbReference type="InterPro" id="IPR005503">
    <property type="entry name" value="FliL"/>
</dbReference>
<dbReference type="AlphaFoldDB" id="A0A364NIN2"/>
<name>A0A364NIN2_9GAMM</name>
<dbReference type="GO" id="GO:0009425">
    <property type="term" value="C:bacterial-type flagellum basal body"/>
    <property type="evidence" value="ECO:0007669"/>
    <property type="project" value="InterPro"/>
</dbReference>
<evidence type="ECO:0000256" key="7">
    <source>
        <dbReference type="ARBA" id="ARBA00022779"/>
    </source>
</evidence>
<sequence>MRLKSLLGLALILCLGQVQAQEYPGYVELKPFTTNFGQVQSGPLRFVKAEVTLQVAENGSRLDVDKHLPHIRNELVFLFLEQGERDLSTIESQSLLAQKALNSVQRLLIEETGAPQVSDLFFTSLVAQ</sequence>
<keyword evidence="5 10" id="KW-0145">Chemotaxis</keyword>
<dbReference type="GO" id="GO:0006935">
    <property type="term" value="P:chemotaxis"/>
    <property type="evidence" value="ECO:0007669"/>
    <property type="project" value="UniProtKB-KW"/>
</dbReference>
<keyword evidence="6" id="KW-0812">Transmembrane</keyword>
<keyword evidence="13" id="KW-1185">Reference proteome</keyword>
<keyword evidence="12" id="KW-0969">Cilium</keyword>
<evidence type="ECO:0000256" key="9">
    <source>
        <dbReference type="ARBA" id="ARBA00023136"/>
    </source>
</evidence>
<evidence type="ECO:0000256" key="5">
    <source>
        <dbReference type="ARBA" id="ARBA00022500"/>
    </source>
</evidence>
<gene>
    <name evidence="12" type="ORF">DN062_15980</name>
</gene>
<keyword evidence="8" id="KW-1133">Transmembrane helix</keyword>
<dbReference type="RefSeq" id="WP_112160298.1">
    <property type="nucleotide sequence ID" value="NZ_QKRX01000015.1"/>
</dbReference>
<comment type="similarity">
    <text evidence="3 10">Belongs to the FliL family.</text>
</comment>
<feature type="signal peptide" evidence="11">
    <location>
        <begin position="1"/>
        <end position="20"/>
    </location>
</feature>
<dbReference type="GO" id="GO:0071978">
    <property type="term" value="P:bacterial-type flagellum-dependent swarming motility"/>
    <property type="evidence" value="ECO:0007669"/>
    <property type="project" value="TreeGrafter"/>
</dbReference>
<evidence type="ECO:0000256" key="1">
    <source>
        <dbReference type="ARBA" id="ARBA00002254"/>
    </source>
</evidence>
<evidence type="ECO:0000256" key="6">
    <source>
        <dbReference type="ARBA" id="ARBA00022692"/>
    </source>
</evidence>
<comment type="subcellular location">
    <subcellularLocation>
        <location evidence="10">Cell inner membrane</location>
    </subcellularLocation>
    <subcellularLocation>
        <location evidence="2">Cell membrane</location>
        <topology evidence="2">Single-pass membrane protein</topology>
    </subcellularLocation>
</comment>
<evidence type="ECO:0000256" key="11">
    <source>
        <dbReference type="SAM" id="SignalP"/>
    </source>
</evidence>
<evidence type="ECO:0000256" key="8">
    <source>
        <dbReference type="ARBA" id="ARBA00022989"/>
    </source>
</evidence>
<accession>A0A364NIN2</accession>
<evidence type="ECO:0000256" key="4">
    <source>
        <dbReference type="ARBA" id="ARBA00022475"/>
    </source>
</evidence>
<evidence type="ECO:0000313" key="13">
    <source>
        <dbReference type="Proteomes" id="UP000250744"/>
    </source>
</evidence>
<comment type="caution">
    <text evidence="12">The sequence shown here is derived from an EMBL/GenBank/DDBJ whole genome shotgun (WGS) entry which is preliminary data.</text>
</comment>
<keyword evidence="4" id="KW-1003">Cell membrane</keyword>
<dbReference type="PANTHER" id="PTHR35091:SF2">
    <property type="entry name" value="FLAGELLAR PROTEIN FLIL"/>
    <property type="match status" value="1"/>
</dbReference>
<organism evidence="12 13">
    <name type="scientific">Nitrincola tibetensis</name>
    <dbReference type="NCBI Taxonomy" id="2219697"/>
    <lineage>
        <taxon>Bacteria</taxon>
        <taxon>Pseudomonadati</taxon>
        <taxon>Pseudomonadota</taxon>
        <taxon>Gammaproteobacteria</taxon>
        <taxon>Oceanospirillales</taxon>
        <taxon>Oceanospirillaceae</taxon>
        <taxon>Nitrincola</taxon>
    </lineage>
</organism>
<dbReference type="Proteomes" id="UP000250744">
    <property type="component" value="Unassembled WGS sequence"/>
</dbReference>
<reference evidence="12 13" key="1">
    <citation type="submission" date="2018-06" db="EMBL/GenBank/DDBJ databases">
        <title>Nitrincola tibetense sp. nov., isolated from Lake XuguoCo on Tibetan Plateau.</title>
        <authorList>
            <person name="Xing P."/>
        </authorList>
    </citation>
    <scope>NUCLEOTIDE SEQUENCE [LARGE SCALE GENOMIC DNA]</scope>
    <source>
        <strain evidence="13">xg18</strain>
    </source>
</reference>
<keyword evidence="12" id="KW-0966">Cell projection</keyword>
<comment type="function">
    <text evidence="1 10">Controls the rotational direction of flagella during chemotaxis.</text>
</comment>
<keyword evidence="12" id="KW-0282">Flagellum</keyword>
<dbReference type="PANTHER" id="PTHR35091">
    <property type="entry name" value="FLAGELLAR PROTEIN FLIL"/>
    <property type="match status" value="1"/>
</dbReference>
<keyword evidence="10" id="KW-0997">Cell inner membrane</keyword>
<keyword evidence="11" id="KW-0732">Signal</keyword>